<dbReference type="EMBL" id="BAAAES010000011">
    <property type="protein sequence ID" value="GAA0674905.1"/>
    <property type="molecule type" value="Genomic_DNA"/>
</dbReference>
<evidence type="ECO:0000256" key="1">
    <source>
        <dbReference type="SAM" id="MobiDB-lite"/>
    </source>
</evidence>
<reference evidence="4" key="1">
    <citation type="journal article" date="2019" name="Int. J. Syst. Evol. Microbiol.">
        <title>The Global Catalogue of Microorganisms (GCM) 10K type strain sequencing project: providing services to taxonomists for standard genome sequencing and annotation.</title>
        <authorList>
            <consortium name="The Broad Institute Genomics Platform"/>
            <consortium name="The Broad Institute Genome Sequencing Center for Infectious Disease"/>
            <person name="Wu L."/>
            <person name="Ma J."/>
        </authorList>
    </citation>
    <scope>NUCLEOTIDE SEQUENCE [LARGE SCALE GENOMIC DNA]</scope>
    <source>
        <strain evidence="4">JCM 14603</strain>
    </source>
</reference>
<dbReference type="InterPro" id="IPR005094">
    <property type="entry name" value="Endonuclease_MobA/VirD2"/>
</dbReference>
<feature type="region of interest" description="Disordered" evidence="1">
    <location>
        <begin position="54"/>
        <end position="79"/>
    </location>
</feature>
<dbReference type="Gene3D" id="3.30.930.30">
    <property type="match status" value="1"/>
</dbReference>
<feature type="domain" description="MobA/VirD2-like nuclease" evidence="2">
    <location>
        <begin position="161"/>
        <end position="249"/>
    </location>
</feature>
<dbReference type="RefSeq" id="WP_243848455.1">
    <property type="nucleotide sequence ID" value="NZ_BAAAES010000011.1"/>
</dbReference>
<feature type="region of interest" description="Disordered" evidence="1">
    <location>
        <begin position="392"/>
        <end position="468"/>
    </location>
</feature>
<accession>A0ABP3T3W7</accession>
<comment type="caution">
    <text evidence="3">The sequence shown here is derived from an EMBL/GenBank/DDBJ whole genome shotgun (WGS) entry which is preliminary data.</text>
</comment>
<evidence type="ECO:0000313" key="3">
    <source>
        <dbReference type="EMBL" id="GAA0674905.1"/>
    </source>
</evidence>
<evidence type="ECO:0000259" key="2">
    <source>
        <dbReference type="Pfam" id="PF03432"/>
    </source>
</evidence>
<feature type="compositionally biased region" description="Basic and acidic residues" evidence="1">
    <location>
        <begin position="407"/>
        <end position="468"/>
    </location>
</feature>
<feature type="region of interest" description="Disordered" evidence="1">
    <location>
        <begin position="347"/>
        <end position="370"/>
    </location>
</feature>
<organism evidence="3 4">
    <name type="scientific">Sphingomonas insulae</name>
    <dbReference type="NCBI Taxonomy" id="424800"/>
    <lineage>
        <taxon>Bacteria</taxon>
        <taxon>Pseudomonadati</taxon>
        <taxon>Pseudomonadota</taxon>
        <taxon>Alphaproteobacteria</taxon>
        <taxon>Sphingomonadales</taxon>
        <taxon>Sphingomonadaceae</taxon>
        <taxon>Sphingomonas</taxon>
    </lineage>
</organism>
<dbReference type="Pfam" id="PF03432">
    <property type="entry name" value="Relaxase"/>
    <property type="match status" value="1"/>
</dbReference>
<protein>
    <recommendedName>
        <fullName evidence="2">MobA/VirD2-like nuclease domain-containing protein</fullName>
    </recommendedName>
</protein>
<sequence>MSFRLSSGTLDTMAGVFAPSKKYRAGSGGGTGKAPSTGGTMLGLAVASMIPKPTSRSTAYRSSPHTKQAFGGSAQAAVSRRAVSTMERTARRAPEVMVRITGRQHGGGHVLANFSYISRLGHGPDEELPLYTSDGDVIRDGGEMQILAQDWHEWEMGDDARRKGATSISMILSMPTGTDPERLKDATLDFAREEFANRSWVASLHVDRDHPHVHVTFARRDHDGRRFHPDRDDLFRYRQRFAEKLRDRGIEANATPARARGIDPAHEPIAARKVREKGGVPRLDKGRAERAARYREWGLADPVEAVLARQHVTVRAAYERSIVELSSSPSLVDQAVAKSLERFVASMRTPEPNSTKSIRLAASPDRRDAADLEVRDRVAAALARSRAMREQLEADRQLSEGTGRPQIAREGERSAGVSDRLRSLMEEANRQSENAAPRKADDILQQVREHDRAHRGRDQILNKGEPRR</sequence>
<feature type="compositionally biased region" description="Polar residues" evidence="1">
    <location>
        <begin position="54"/>
        <end position="66"/>
    </location>
</feature>
<dbReference type="Proteomes" id="UP001500238">
    <property type="component" value="Unassembled WGS sequence"/>
</dbReference>
<gene>
    <name evidence="3" type="ORF">GCM10009102_28790</name>
</gene>
<name>A0ABP3T3W7_9SPHN</name>
<evidence type="ECO:0000313" key="4">
    <source>
        <dbReference type="Proteomes" id="UP001500238"/>
    </source>
</evidence>
<proteinExistence type="predicted"/>
<keyword evidence="4" id="KW-1185">Reference proteome</keyword>